<accession>A0A368PWH1</accession>
<dbReference type="EMBL" id="CM003529">
    <property type="protein sequence ID" value="RCV09874.1"/>
    <property type="molecule type" value="Genomic_DNA"/>
</dbReference>
<proteinExistence type="predicted"/>
<protein>
    <submittedName>
        <fullName evidence="1">Uncharacterized protein</fullName>
    </submittedName>
</protein>
<reference evidence="1" key="2">
    <citation type="submission" date="2015-07" db="EMBL/GenBank/DDBJ databases">
        <authorList>
            <person name="Noorani M."/>
        </authorList>
    </citation>
    <scope>NUCLEOTIDE SEQUENCE</scope>
    <source>
        <strain evidence="1">Yugu1</strain>
    </source>
</reference>
<dbReference type="AlphaFoldDB" id="A0A368PWH1"/>
<reference evidence="1" key="1">
    <citation type="journal article" date="2012" name="Nat. Biotechnol.">
        <title>Reference genome sequence of the model plant Setaria.</title>
        <authorList>
            <person name="Bennetzen J.L."/>
            <person name="Schmutz J."/>
            <person name="Wang H."/>
            <person name="Percifield R."/>
            <person name="Hawkins J."/>
            <person name="Pontaroli A.C."/>
            <person name="Estep M."/>
            <person name="Feng L."/>
            <person name="Vaughn J.N."/>
            <person name="Grimwood J."/>
            <person name="Jenkins J."/>
            <person name="Barry K."/>
            <person name="Lindquist E."/>
            <person name="Hellsten U."/>
            <person name="Deshpande S."/>
            <person name="Wang X."/>
            <person name="Wu X."/>
            <person name="Mitros T."/>
            <person name="Triplett J."/>
            <person name="Yang X."/>
            <person name="Ye C.Y."/>
            <person name="Mauro-Herrera M."/>
            <person name="Wang L."/>
            <person name="Li P."/>
            <person name="Sharma M."/>
            <person name="Sharma R."/>
            <person name="Ronald P.C."/>
            <person name="Panaud O."/>
            <person name="Kellogg E.A."/>
            <person name="Brutnell T.P."/>
            <person name="Doust A.N."/>
            <person name="Tuskan G.A."/>
            <person name="Rokhsar D."/>
            <person name="Devos K.M."/>
        </authorList>
    </citation>
    <scope>NUCLEOTIDE SEQUENCE [LARGE SCALE GENOMIC DNA]</scope>
    <source>
        <strain evidence="1">Yugu1</strain>
    </source>
</reference>
<organism evidence="1">
    <name type="scientific">Setaria italica</name>
    <name type="common">Foxtail millet</name>
    <name type="synonym">Panicum italicum</name>
    <dbReference type="NCBI Taxonomy" id="4555"/>
    <lineage>
        <taxon>Eukaryota</taxon>
        <taxon>Viridiplantae</taxon>
        <taxon>Streptophyta</taxon>
        <taxon>Embryophyta</taxon>
        <taxon>Tracheophyta</taxon>
        <taxon>Spermatophyta</taxon>
        <taxon>Magnoliopsida</taxon>
        <taxon>Liliopsida</taxon>
        <taxon>Poales</taxon>
        <taxon>Poaceae</taxon>
        <taxon>PACMAD clade</taxon>
        <taxon>Panicoideae</taxon>
        <taxon>Panicodae</taxon>
        <taxon>Paniceae</taxon>
        <taxon>Cenchrinae</taxon>
        <taxon>Setaria</taxon>
    </lineage>
</organism>
<sequence length="75" mass="8321">MEMDQQPTVAAQHVQQQLARACFMWENQSVAYFLEVTSSVDGSGVNSRTPLHAGASRAPNILLAVLLIYPRRGHR</sequence>
<evidence type="ECO:0000313" key="1">
    <source>
        <dbReference type="EMBL" id="RCV09874.1"/>
    </source>
</evidence>
<name>A0A368PWH1_SETIT</name>
<gene>
    <name evidence="1" type="ORF">SETIT_2G064600v2</name>
</gene>